<gene>
    <name evidence="8" type="ORF">ERIC2_c25810</name>
</gene>
<feature type="transmembrane region" description="Helical" evidence="6">
    <location>
        <begin position="534"/>
        <end position="553"/>
    </location>
</feature>
<feature type="transmembrane region" description="Helical" evidence="6">
    <location>
        <begin position="800"/>
        <end position="825"/>
    </location>
</feature>
<keyword evidence="4 6" id="KW-1133">Transmembrane helix</keyword>
<protein>
    <recommendedName>
        <fullName evidence="7">ABC3 transporter permease C-terminal domain-containing protein</fullName>
    </recommendedName>
</protein>
<evidence type="ECO:0000256" key="3">
    <source>
        <dbReference type="ARBA" id="ARBA00022692"/>
    </source>
</evidence>
<dbReference type="eggNOG" id="COG0577">
    <property type="taxonomic scope" value="Bacteria"/>
</dbReference>
<dbReference type="GO" id="GO:0005886">
    <property type="term" value="C:plasma membrane"/>
    <property type="evidence" value="ECO:0007669"/>
    <property type="project" value="UniProtKB-SubCell"/>
</dbReference>
<evidence type="ECO:0000256" key="1">
    <source>
        <dbReference type="ARBA" id="ARBA00004651"/>
    </source>
</evidence>
<keyword evidence="3 6" id="KW-0812">Transmembrane</keyword>
<proteinExistence type="predicted"/>
<keyword evidence="2" id="KW-1003">Cell membrane</keyword>
<evidence type="ECO:0000313" key="9">
    <source>
        <dbReference type="Proteomes" id="UP000029431"/>
    </source>
</evidence>
<evidence type="ECO:0000256" key="5">
    <source>
        <dbReference type="ARBA" id="ARBA00023136"/>
    </source>
</evidence>
<feature type="transmembrane region" description="Helical" evidence="6">
    <location>
        <begin position="772"/>
        <end position="794"/>
    </location>
</feature>
<feature type="transmembrane region" description="Helical" evidence="6">
    <location>
        <begin position="587"/>
        <end position="605"/>
    </location>
</feature>
<evidence type="ECO:0000259" key="7">
    <source>
        <dbReference type="Pfam" id="PF02687"/>
    </source>
</evidence>
<dbReference type="PROSITE" id="PS51257">
    <property type="entry name" value="PROKAR_LIPOPROTEIN"/>
    <property type="match status" value="1"/>
</dbReference>
<evidence type="ECO:0000313" key="8">
    <source>
        <dbReference type="EMBL" id="AHD06368.1"/>
    </source>
</evidence>
<feature type="transmembrane region" description="Helical" evidence="6">
    <location>
        <begin position="617"/>
        <end position="636"/>
    </location>
</feature>
<feature type="transmembrane region" description="Helical" evidence="6">
    <location>
        <begin position="678"/>
        <end position="698"/>
    </location>
</feature>
<dbReference type="EMBL" id="CP003355">
    <property type="protein sequence ID" value="AHD06368.1"/>
    <property type="molecule type" value="Genomic_DNA"/>
</dbReference>
<evidence type="ECO:0000256" key="6">
    <source>
        <dbReference type="SAM" id="Phobius"/>
    </source>
</evidence>
<feature type="domain" description="ABC3 transporter permease C-terminal" evidence="7">
    <location>
        <begin position="723"/>
        <end position="831"/>
    </location>
</feature>
<dbReference type="InterPro" id="IPR003838">
    <property type="entry name" value="ABC3_permease_C"/>
</dbReference>
<evidence type="ECO:0000256" key="4">
    <source>
        <dbReference type="ARBA" id="ARBA00022989"/>
    </source>
</evidence>
<feature type="transmembrane region" description="Helical" evidence="6">
    <location>
        <begin position="718"/>
        <end position="737"/>
    </location>
</feature>
<dbReference type="RefSeq" id="WP_024094572.1">
    <property type="nucleotide sequence ID" value="NC_023134.1"/>
</dbReference>
<sequence length="842" mass="95151">MFKFLFLLHRKGKWNFFISVLLLGCLFGSIPFAYNSLHSSKVALSESIHKYSRGSYDILVRHPEARSDIEQKKGIVEENYLTGGIGGISLAQYKKITDIPDVEVAAPVSVLGFFTNDSGGIKVELPSVKENTWVTSIKISNETGLPDSYKQVLDTHVVNIPLSDPPIMPNRSMGFMEEDGKKFINFTLPTNYNLLVAVDPEQEDKLTAQKMNITDRLGTEKSTKLPPSIPLLINEDSDVSMQALFEVRKSTKSEEEWKQQFRQMKDLSEVNKFLEHDLKNPPILKEKFDLSKELQPFRISRLDLDQKGNLQKTFGGINSSLDTSVYYLTDRLNYEEAGKGENYDFLLKPKDGKYRPLIKKEMAVRGGLPEERSFDYQITGTYSGKSIGNSDLDPSPLGIYSFSPVYLVLDQDGNKQNIELKKDLTPDTFLPIQASAITNLSNIELLKGETPIDAIRVRVKDIGGYDSQTEAKIKKVAKSIYELTGLHTDIVAGASKKQMHVKIPETSDFPNVGIVKEIWTTLGVAASITKSMDYVSLFIMLSLFLLTAVFAVVHTRSLLTVRRKEYSVLLGIGWTMRDLKKMLALEWGIKLVGGLSLSVLVLIFLHQSVSIAWESVLYIQFIIVIWIFASIWYQLFKINKQDVQVGVEKEWKKKHVALSSVFGLAWGNFKSQLAYTGYIVLSLAASLGTILFLLNMLFGTRKNVQTTFLGEAVNLNMFGFHLFILVALVVLILFNLFEHAAGLIGKRKNEIVILNRVGWTNRSIRKLLFIEFSLTYFLGFSISLFLGLGVFRIFYTDFPIPIYVQILCMAIFMSIFLLIGFYYLLLKINKLNKLSPYNCVKS</sequence>
<dbReference type="HOGENOM" id="CLU_010205_0_0_9"/>
<name>V9W897_9BACL</name>
<comment type="subcellular location">
    <subcellularLocation>
        <location evidence="1">Cell membrane</location>
        <topology evidence="1">Multi-pass membrane protein</topology>
    </subcellularLocation>
</comment>
<keyword evidence="5 6" id="KW-0472">Membrane</keyword>
<accession>V9W897</accession>
<dbReference type="KEGG" id="plv:ERIC2_c25810"/>
<evidence type="ECO:0000256" key="2">
    <source>
        <dbReference type="ARBA" id="ARBA00022475"/>
    </source>
</evidence>
<dbReference type="Pfam" id="PF02687">
    <property type="entry name" value="FtsX"/>
    <property type="match status" value="1"/>
</dbReference>
<dbReference type="AlphaFoldDB" id="V9W897"/>
<organism evidence="8 9">
    <name type="scientific">Paenibacillus larvae subsp. larvae DSM 25430</name>
    <dbReference type="NCBI Taxonomy" id="697284"/>
    <lineage>
        <taxon>Bacteria</taxon>
        <taxon>Bacillati</taxon>
        <taxon>Bacillota</taxon>
        <taxon>Bacilli</taxon>
        <taxon>Bacillales</taxon>
        <taxon>Paenibacillaceae</taxon>
        <taxon>Paenibacillus</taxon>
    </lineage>
</organism>
<dbReference type="PATRIC" id="fig|697284.3.peg.2474"/>
<keyword evidence="9" id="KW-1185">Reference proteome</keyword>
<dbReference type="Proteomes" id="UP000029431">
    <property type="component" value="Chromosome"/>
</dbReference>
<reference evidence="8 9" key="1">
    <citation type="journal article" date="2014" name="PLoS ONE">
        <title>How to Kill the Honey Bee Larva: Genomic Potential and Virulence Mechanisms of Paenibacillus larvae.</title>
        <authorList>
            <person name="Djukic M."/>
            <person name="Brzuszkiewicz E."/>
            <person name="Funfhaus A."/>
            <person name="Voss J."/>
            <person name="Gollnow K."/>
            <person name="Poppinga L."/>
            <person name="Liesegang H."/>
            <person name="Garcia-Gonzalez E."/>
            <person name="Genersch E."/>
            <person name="Daniel R."/>
        </authorList>
    </citation>
    <scope>NUCLEOTIDE SEQUENCE [LARGE SCALE GENOMIC DNA]</scope>
    <source>
        <strain evidence="8 9">DSM 25430</strain>
    </source>
</reference>